<dbReference type="AlphaFoldDB" id="A0A8S3TUW6"/>
<proteinExistence type="predicted"/>
<accession>A0A8S3TUW6</accession>
<dbReference type="OrthoDB" id="6146439at2759"/>
<comment type="caution">
    <text evidence="1">The sequence shown here is derived from an EMBL/GenBank/DDBJ whole genome shotgun (WGS) entry which is preliminary data.</text>
</comment>
<name>A0A8S3TUW6_MYTED</name>
<protein>
    <submittedName>
        <fullName evidence="1">Uncharacterized protein</fullName>
    </submittedName>
</protein>
<sequence>MACFEYLESKKSRLQYWREQNYTTDDYKHYQTQGGRPGPRRKPTLQDEFFNDAYSSYSRIICLADTDAAECSSQKPKPWENSALGWIENPTRQTGIFYNTVMPGFYSSYWPYYPDIQQLRKAFIVERARHYNNWIKNKSKKSCVNLCGQKRRQSQEQKKKNNEYKTEFAQNTKWSMCGDAFTPEEGIPQITDLPLPLSDLPRKNLLQSLKTLLKAGCLRGKALEDAELFLEQEEL</sequence>
<evidence type="ECO:0000313" key="2">
    <source>
        <dbReference type="Proteomes" id="UP000683360"/>
    </source>
</evidence>
<keyword evidence="2" id="KW-1185">Reference proteome</keyword>
<organism evidence="1 2">
    <name type="scientific">Mytilus edulis</name>
    <name type="common">Blue mussel</name>
    <dbReference type="NCBI Taxonomy" id="6550"/>
    <lineage>
        <taxon>Eukaryota</taxon>
        <taxon>Metazoa</taxon>
        <taxon>Spiralia</taxon>
        <taxon>Lophotrochozoa</taxon>
        <taxon>Mollusca</taxon>
        <taxon>Bivalvia</taxon>
        <taxon>Autobranchia</taxon>
        <taxon>Pteriomorphia</taxon>
        <taxon>Mytilida</taxon>
        <taxon>Mytiloidea</taxon>
        <taxon>Mytilidae</taxon>
        <taxon>Mytilinae</taxon>
        <taxon>Mytilus</taxon>
    </lineage>
</organism>
<gene>
    <name evidence="1" type="ORF">MEDL_46167</name>
</gene>
<evidence type="ECO:0000313" key="1">
    <source>
        <dbReference type="EMBL" id="CAG2233522.1"/>
    </source>
</evidence>
<dbReference type="EMBL" id="CAJPWZ010002208">
    <property type="protein sequence ID" value="CAG2233522.1"/>
    <property type="molecule type" value="Genomic_DNA"/>
</dbReference>
<reference evidence="1" key="1">
    <citation type="submission" date="2021-03" db="EMBL/GenBank/DDBJ databases">
        <authorList>
            <person name="Bekaert M."/>
        </authorList>
    </citation>
    <scope>NUCLEOTIDE SEQUENCE</scope>
</reference>
<dbReference type="Proteomes" id="UP000683360">
    <property type="component" value="Unassembled WGS sequence"/>
</dbReference>